<dbReference type="Pfam" id="PF08031">
    <property type="entry name" value="BBE"/>
    <property type="match status" value="1"/>
</dbReference>
<dbReference type="InterPro" id="IPR012951">
    <property type="entry name" value="BBE"/>
</dbReference>
<name>A0A1C5IJQ5_9ACTN</name>
<keyword evidence="4" id="KW-0274">FAD</keyword>
<protein>
    <submittedName>
        <fullName evidence="8">FAD/FMN-containing dehydrogenase</fullName>
    </submittedName>
</protein>
<keyword evidence="9" id="KW-1185">Reference proteome</keyword>
<dbReference type="InterPro" id="IPR016169">
    <property type="entry name" value="FAD-bd_PCMH_sub2"/>
</dbReference>
<dbReference type="InterPro" id="IPR016166">
    <property type="entry name" value="FAD-bd_PCMH"/>
</dbReference>
<dbReference type="InterPro" id="IPR006094">
    <property type="entry name" value="Oxid_FAD_bind_N"/>
</dbReference>
<dbReference type="PROSITE" id="PS51387">
    <property type="entry name" value="FAD_PCMH"/>
    <property type="match status" value="1"/>
</dbReference>
<dbReference type="Gene3D" id="3.40.462.20">
    <property type="match status" value="1"/>
</dbReference>
<comment type="similarity">
    <text evidence="2">Belongs to the oxygen-dependent FAD-linked oxidoreductase family.</text>
</comment>
<dbReference type="SUPFAM" id="SSF56176">
    <property type="entry name" value="FAD-binding/transporter-associated domain-like"/>
    <property type="match status" value="1"/>
</dbReference>
<dbReference type="EMBL" id="FMDN01000012">
    <property type="protein sequence ID" value="SCG58580.1"/>
    <property type="molecule type" value="Genomic_DNA"/>
</dbReference>
<dbReference type="PANTHER" id="PTHR42973">
    <property type="entry name" value="BINDING OXIDOREDUCTASE, PUTATIVE (AFU_ORTHOLOGUE AFUA_1G17690)-RELATED"/>
    <property type="match status" value="1"/>
</dbReference>
<evidence type="ECO:0000256" key="1">
    <source>
        <dbReference type="ARBA" id="ARBA00001974"/>
    </source>
</evidence>
<keyword evidence="3" id="KW-0285">Flavoprotein</keyword>
<dbReference type="Proteomes" id="UP000199408">
    <property type="component" value="Unassembled WGS sequence"/>
</dbReference>
<feature type="domain" description="FAD-binding PCMH-type" evidence="7">
    <location>
        <begin position="40"/>
        <end position="220"/>
    </location>
</feature>
<dbReference type="GO" id="GO:0016491">
    <property type="term" value="F:oxidoreductase activity"/>
    <property type="evidence" value="ECO:0007669"/>
    <property type="project" value="UniProtKB-KW"/>
</dbReference>
<comment type="cofactor">
    <cofactor evidence="1">
        <name>FAD</name>
        <dbReference type="ChEBI" id="CHEBI:57692"/>
    </cofactor>
</comment>
<keyword evidence="5" id="KW-0560">Oxidoreductase</keyword>
<sequence length="512" mass="55816">MESGPPVTTSTEDSSTAGPVTIVPGDSRYVEVTSAANGRFRCRPRQVRVVGSTAQVVQAVQDAVDAGARVVARSGGHCLEDFVDSPETEFLIDLSELKAVGYDAGRRAFFVEPGALLGDVYRTLLKGWGVTIPAGLEAGVGVGGHVPGGGYGPLTRRYGSVVDHLEAVEVVVVDRSGTAGAVVASRDPADPARELWWAHTGGGGGTFGIVTRYWFRTPGAVGPDPAGLLPTPPAEVLDSLVLWSWPDLTRESFGRLLRNHGRWHELNSGPDSRFTSLFSILTVLRRESGMVGLTTQVDAGRPDAAEMLDAYLAALNEGVGVPYTHDVQTRPWLRSMLHPRMSGNVWGLRAKCKAAYLRRRYTEAQTDVIYRRLTSEDYRNPTAGVILAAYGGMAAAVPPDATATAQRDSVLKAFYLDNWTDAAQDDEHITWIREFYRELYADTGGVPVPGDDSDGSYINYPDTDLADPRWNTSGTPWYTLYHKDNYPRLQQVKARWDPLDVFRHGLSVRLPD</sequence>
<feature type="compositionally biased region" description="Polar residues" evidence="6">
    <location>
        <begin position="1"/>
        <end position="18"/>
    </location>
</feature>
<evidence type="ECO:0000256" key="5">
    <source>
        <dbReference type="ARBA" id="ARBA00023002"/>
    </source>
</evidence>
<reference evidence="9" key="1">
    <citation type="submission" date="2016-06" db="EMBL/GenBank/DDBJ databases">
        <authorList>
            <person name="Varghese N."/>
        </authorList>
    </citation>
    <scope>NUCLEOTIDE SEQUENCE [LARGE SCALE GENOMIC DNA]</scope>
    <source>
        <strain evidence="9">DSM 43171</strain>
    </source>
</reference>
<proteinExistence type="inferred from homology"/>
<evidence type="ECO:0000259" key="7">
    <source>
        <dbReference type="PROSITE" id="PS51387"/>
    </source>
</evidence>
<evidence type="ECO:0000313" key="9">
    <source>
        <dbReference type="Proteomes" id="UP000199408"/>
    </source>
</evidence>
<dbReference type="AlphaFoldDB" id="A0A1C5IJQ5"/>
<accession>A0A1C5IJQ5</accession>
<dbReference type="PANTHER" id="PTHR42973:SF39">
    <property type="entry name" value="FAD-BINDING PCMH-TYPE DOMAIN-CONTAINING PROTEIN"/>
    <property type="match status" value="1"/>
</dbReference>
<gene>
    <name evidence="8" type="ORF">GA0070560_11277</name>
</gene>
<dbReference type="STRING" id="47864.GA0070560_11277"/>
<dbReference type="GO" id="GO:0071949">
    <property type="term" value="F:FAD binding"/>
    <property type="evidence" value="ECO:0007669"/>
    <property type="project" value="InterPro"/>
</dbReference>
<dbReference type="Pfam" id="PF01565">
    <property type="entry name" value="FAD_binding_4"/>
    <property type="match status" value="1"/>
</dbReference>
<dbReference type="InterPro" id="IPR036318">
    <property type="entry name" value="FAD-bd_PCMH-like_sf"/>
</dbReference>
<dbReference type="Gene3D" id="3.30.465.10">
    <property type="match status" value="1"/>
</dbReference>
<organism evidence="8 9">
    <name type="scientific">Micromonospora halophytica</name>
    <dbReference type="NCBI Taxonomy" id="47864"/>
    <lineage>
        <taxon>Bacteria</taxon>
        <taxon>Bacillati</taxon>
        <taxon>Actinomycetota</taxon>
        <taxon>Actinomycetes</taxon>
        <taxon>Micromonosporales</taxon>
        <taxon>Micromonosporaceae</taxon>
        <taxon>Micromonospora</taxon>
    </lineage>
</organism>
<evidence type="ECO:0000256" key="3">
    <source>
        <dbReference type="ARBA" id="ARBA00022630"/>
    </source>
</evidence>
<evidence type="ECO:0000313" key="8">
    <source>
        <dbReference type="EMBL" id="SCG58580.1"/>
    </source>
</evidence>
<evidence type="ECO:0000256" key="2">
    <source>
        <dbReference type="ARBA" id="ARBA00005466"/>
    </source>
</evidence>
<evidence type="ECO:0000256" key="4">
    <source>
        <dbReference type="ARBA" id="ARBA00022827"/>
    </source>
</evidence>
<dbReference type="InterPro" id="IPR050416">
    <property type="entry name" value="FAD-linked_Oxidoreductase"/>
</dbReference>
<evidence type="ECO:0000256" key="6">
    <source>
        <dbReference type="SAM" id="MobiDB-lite"/>
    </source>
</evidence>
<feature type="region of interest" description="Disordered" evidence="6">
    <location>
        <begin position="1"/>
        <end position="23"/>
    </location>
</feature>